<comment type="caution">
    <text evidence="3">The sequence shown here is derived from an EMBL/GenBank/DDBJ whole genome shotgun (WGS) entry which is preliminary data.</text>
</comment>
<dbReference type="EMBL" id="LZKJ01000036">
    <property type="protein sequence ID" value="OBI51730.1"/>
    <property type="molecule type" value="Genomic_DNA"/>
</dbReference>
<comment type="subunit">
    <text evidence="2">UreD, UreF and UreG form a complex that acts as a GTP-hydrolysis-dependent molecular chaperone, activating the urease apoprotein by helping to assemble the nickel containing metallocenter of UreC. The UreE protein probably delivers the nickel.</text>
</comment>
<evidence type="ECO:0000313" key="4">
    <source>
        <dbReference type="Proteomes" id="UP000093592"/>
    </source>
</evidence>
<evidence type="ECO:0000256" key="1">
    <source>
        <dbReference type="ARBA" id="ARBA00023186"/>
    </source>
</evidence>
<comment type="function">
    <text evidence="2">Required for maturation of urease via the functional incorporation of the urease nickel metallocenter.</text>
</comment>
<dbReference type="GO" id="GO:0005737">
    <property type="term" value="C:cytoplasm"/>
    <property type="evidence" value="ECO:0007669"/>
    <property type="project" value="UniProtKB-SubCell"/>
</dbReference>
<proteinExistence type="inferred from homology"/>
<name>A0A1A2ZN58_9MYCO</name>
<reference evidence="4" key="1">
    <citation type="submission" date="2016-06" db="EMBL/GenBank/DDBJ databases">
        <authorList>
            <person name="Sutton G."/>
            <person name="Brinkac L."/>
            <person name="Sanka R."/>
            <person name="Adams M."/>
            <person name="Lau E."/>
            <person name="Sam S."/>
            <person name="Sreng N."/>
            <person name="Him V."/>
            <person name="Kerleguer A."/>
            <person name="Cheng S."/>
        </authorList>
    </citation>
    <scope>NUCLEOTIDE SEQUENCE [LARGE SCALE GENOMIC DNA]</scope>
    <source>
        <strain evidence="4">E861</strain>
    </source>
</reference>
<dbReference type="InterPro" id="IPR002669">
    <property type="entry name" value="UreD"/>
</dbReference>
<dbReference type="Proteomes" id="UP000093592">
    <property type="component" value="Unassembled WGS sequence"/>
</dbReference>
<dbReference type="RefSeq" id="WP_065013026.1">
    <property type="nucleotide sequence ID" value="NZ_LZKJ01000036.1"/>
</dbReference>
<dbReference type="GO" id="GO:0016151">
    <property type="term" value="F:nickel cation binding"/>
    <property type="evidence" value="ECO:0007669"/>
    <property type="project" value="UniProtKB-UniRule"/>
</dbReference>
<evidence type="ECO:0000256" key="2">
    <source>
        <dbReference type="HAMAP-Rule" id="MF_01384"/>
    </source>
</evidence>
<comment type="similarity">
    <text evidence="2">Belongs to the UreD family.</text>
</comment>
<gene>
    <name evidence="2" type="primary">ureD</name>
    <name evidence="3" type="ORF">A5707_13560</name>
</gene>
<dbReference type="Pfam" id="PF01774">
    <property type="entry name" value="UreD"/>
    <property type="match status" value="1"/>
</dbReference>
<dbReference type="AlphaFoldDB" id="A0A1A2ZN58"/>
<dbReference type="HAMAP" id="MF_01384">
    <property type="entry name" value="UreD"/>
    <property type="match status" value="1"/>
</dbReference>
<organism evidence="3 4">
    <name type="scientific">Mycobacterium kyorinense</name>
    <dbReference type="NCBI Taxonomy" id="487514"/>
    <lineage>
        <taxon>Bacteria</taxon>
        <taxon>Bacillati</taxon>
        <taxon>Actinomycetota</taxon>
        <taxon>Actinomycetes</taxon>
        <taxon>Mycobacteriales</taxon>
        <taxon>Mycobacteriaceae</taxon>
        <taxon>Mycobacterium</taxon>
    </lineage>
</organism>
<sequence>MPKAREQCASENPDAVYVCIAAGAAGPVGGDQLTFSVDVGADSALVLADISSTVLLPGPHNEQSTMAIDIRVADGATLIWLPEPIIAADGCYHRHDVRVELDADARLLMREELLLGRHGERTGNVRQSIRVRRNGAPLYHQQLGVGPRSDGWDTPAVVGAYRTLGSMLVVDPAWRDERPQGGPLGDTLAVLPLAGPAVVVTALAADTLELRRGLNQALSRLISWAQPG</sequence>
<keyword evidence="1 2" id="KW-0143">Chaperone</keyword>
<accession>A0A1A2ZN58</accession>
<keyword evidence="2" id="KW-0963">Cytoplasm</keyword>
<keyword evidence="2" id="KW-0996">Nickel insertion</keyword>
<evidence type="ECO:0000313" key="3">
    <source>
        <dbReference type="EMBL" id="OBI51730.1"/>
    </source>
</evidence>
<protein>
    <recommendedName>
        <fullName evidence="2">Urease accessory protein UreD</fullName>
    </recommendedName>
</protein>
<comment type="subcellular location">
    <subcellularLocation>
        <location evidence="2">Cytoplasm</location>
    </subcellularLocation>
</comment>